<feature type="transmembrane region" description="Helical" evidence="1">
    <location>
        <begin position="56"/>
        <end position="73"/>
    </location>
</feature>
<dbReference type="RefSeq" id="WP_236957665.1">
    <property type="nucleotide sequence ID" value="NZ_JAETXX010000001.1"/>
</dbReference>
<keyword evidence="3" id="KW-1185">Reference proteome</keyword>
<evidence type="ECO:0000313" key="3">
    <source>
        <dbReference type="Proteomes" id="UP000829517"/>
    </source>
</evidence>
<evidence type="ECO:0000256" key="1">
    <source>
        <dbReference type="SAM" id="Phobius"/>
    </source>
</evidence>
<keyword evidence="1" id="KW-0812">Transmembrane</keyword>
<keyword evidence="1" id="KW-0472">Membrane</keyword>
<comment type="caution">
    <text evidence="2">The sequence shown here is derived from an EMBL/GenBank/DDBJ whole genome shotgun (WGS) entry which is preliminary data.</text>
</comment>
<accession>A0ABS9IZV3</accession>
<dbReference type="Gene3D" id="3.30.300.250">
    <property type="match status" value="1"/>
</dbReference>
<dbReference type="EMBL" id="JAETXX010000001">
    <property type="protein sequence ID" value="MCF8713704.1"/>
    <property type="molecule type" value="Genomic_DNA"/>
</dbReference>
<proteinExistence type="predicted"/>
<name>A0ABS9IZV3_9FLAO</name>
<protein>
    <submittedName>
        <fullName evidence="2">Zinc ribbon domain-containing protein</fullName>
    </submittedName>
</protein>
<evidence type="ECO:0000313" key="2">
    <source>
        <dbReference type="EMBL" id="MCF8713704.1"/>
    </source>
</evidence>
<keyword evidence="1" id="KW-1133">Transmembrane helix</keyword>
<organism evidence="2 3">
    <name type="scientific">Joostella atrarenae</name>
    <dbReference type="NCBI Taxonomy" id="679257"/>
    <lineage>
        <taxon>Bacteria</taxon>
        <taxon>Pseudomonadati</taxon>
        <taxon>Bacteroidota</taxon>
        <taxon>Flavobacteriia</taxon>
        <taxon>Flavobacteriales</taxon>
        <taxon>Flavobacteriaceae</taxon>
        <taxon>Joostella</taxon>
    </lineage>
</organism>
<reference evidence="2 3" key="1">
    <citation type="submission" date="2021-01" db="EMBL/GenBank/DDBJ databases">
        <title>Genome sequencing of Joostella atrarenae M1-2 (= KCTC 23194).</title>
        <authorList>
            <person name="Zakaria M.R."/>
            <person name="Lam M.Q."/>
            <person name="Chong C.S."/>
        </authorList>
    </citation>
    <scope>NUCLEOTIDE SEQUENCE [LARGE SCALE GENOMIC DNA]</scope>
    <source>
        <strain evidence="2 3">M1-2</strain>
    </source>
</reference>
<gene>
    <name evidence="2" type="ORF">JM658_02600</name>
</gene>
<sequence length="188" mass="21467">MDTKEKINCSNCDAENFANAKYCSQCGHTLPKQNLETPEYIAPQKEKKKTGNTKRITSIVVGVIAAILSFYFVQKLFSPSAYDEVLVKVSNEINKTCPFMVDQDTRLDNSVVLPNNTLQYNYTLVNLEKSELNIDEFKSNIEPNIINSVKTNPDMADFRKNEVTLKYDYKDKKGVFLLNIKVTPDDYK</sequence>
<dbReference type="Proteomes" id="UP000829517">
    <property type="component" value="Unassembled WGS sequence"/>
</dbReference>